<proteinExistence type="predicted"/>
<feature type="transmembrane region" description="Helical" evidence="5">
    <location>
        <begin position="253"/>
        <end position="278"/>
    </location>
</feature>
<dbReference type="InterPro" id="IPR017981">
    <property type="entry name" value="GPCR_2-like_7TM"/>
</dbReference>
<dbReference type="Pfam" id="PF00002">
    <property type="entry name" value="7tm_2"/>
    <property type="match status" value="1"/>
</dbReference>
<keyword evidence="2 5" id="KW-0812">Transmembrane</keyword>
<sequence>MAHEKNVCFRTNISCTFPTILPLPAADVSGMLSVMSAGYGKKTCLENGTWFSRYLPGANGSQVVDGGAEGEVKMDEDTDVVVMMLRMRQMMTSLYLALGCNACSIVFLIPSLLIFLLYRSLRRQHRIRLHINFFGALLLSNIMSILWDVVVTHDRITSDANDSVPVMNANGVDCKLLAFLRLYFKSTTYVWMFCEGFYLHRLISNAFRPPKSLVFLYASGWGVPLVCSVLYVILRVIYANDGCWAKSFGNLEWIIYTPNLLCLFVNLFFLCNILRVLLTQLQTHPNEPSNFRRALKATFVLIPLFGAQLFVTVYRLPAGQPGGAEYEQFTAFVTNSQSATENSYKAVVFESGEPDDDEPHFQSEVFNI</sequence>
<dbReference type="PANTHER" id="PTHR45620">
    <property type="entry name" value="PDF RECEPTOR-LIKE PROTEIN-RELATED"/>
    <property type="match status" value="1"/>
</dbReference>
<dbReference type="Gene3D" id="1.20.1070.10">
    <property type="entry name" value="Rhodopsin 7-helix transmembrane proteins"/>
    <property type="match status" value="1"/>
</dbReference>
<dbReference type="STRING" id="400727.A0A2T7PBU7"/>
<dbReference type="GO" id="GO:0007188">
    <property type="term" value="P:adenylate cyclase-modulating G protein-coupled receptor signaling pathway"/>
    <property type="evidence" value="ECO:0007669"/>
    <property type="project" value="TreeGrafter"/>
</dbReference>
<comment type="subcellular location">
    <subcellularLocation>
        <location evidence="1">Membrane</location>
        <topology evidence="1">Multi-pass membrane protein</topology>
    </subcellularLocation>
</comment>
<evidence type="ECO:0000256" key="1">
    <source>
        <dbReference type="ARBA" id="ARBA00004141"/>
    </source>
</evidence>
<keyword evidence="4 5" id="KW-0472">Membrane</keyword>
<name>A0A2T7PBU7_POMCA</name>
<feature type="transmembrane region" description="Helical" evidence="5">
    <location>
        <begin position="182"/>
        <end position="200"/>
    </location>
</feature>
<gene>
    <name evidence="7" type="ORF">C0Q70_10157</name>
</gene>
<evidence type="ECO:0000313" key="7">
    <source>
        <dbReference type="EMBL" id="PVD30882.1"/>
    </source>
</evidence>
<dbReference type="Proteomes" id="UP000245119">
    <property type="component" value="Linkage Group LG5"/>
</dbReference>
<comment type="caution">
    <text evidence="7">The sequence shown here is derived from an EMBL/GenBank/DDBJ whole genome shotgun (WGS) entry which is preliminary data.</text>
</comment>
<feature type="transmembrane region" description="Helical" evidence="5">
    <location>
        <begin position="129"/>
        <end position="147"/>
    </location>
</feature>
<evidence type="ECO:0000256" key="3">
    <source>
        <dbReference type="ARBA" id="ARBA00022989"/>
    </source>
</evidence>
<organism evidence="7 8">
    <name type="scientific">Pomacea canaliculata</name>
    <name type="common">Golden apple snail</name>
    <dbReference type="NCBI Taxonomy" id="400727"/>
    <lineage>
        <taxon>Eukaryota</taxon>
        <taxon>Metazoa</taxon>
        <taxon>Spiralia</taxon>
        <taxon>Lophotrochozoa</taxon>
        <taxon>Mollusca</taxon>
        <taxon>Gastropoda</taxon>
        <taxon>Caenogastropoda</taxon>
        <taxon>Architaenioglossa</taxon>
        <taxon>Ampullarioidea</taxon>
        <taxon>Ampullariidae</taxon>
        <taxon>Pomacea</taxon>
    </lineage>
</organism>
<protein>
    <recommendedName>
        <fullName evidence="6">G-protein coupled receptors family 2 profile 2 domain-containing protein</fullName>
    </recommendedName>
</protein>
<feature type="domain" description="G-protein coupled receptors family 2 profile 2" evidence="6">
    <location>
        <begin position="93"/>
        <end position="353"/>
    </location>
</feature>
<dbReference type="GO" id="GO:0005886">
    <property type="term" value="C:plasma membrane"/>
    <property type="evidence" value="ECO:0007669"/>
    <property type="project" value="TreeGrafter"/>
</dbReference>
<dbReference type="GO" id="GO:0007166">
    <property type="term" value="P:cell surface receptor signaling pathway"/>
    <property type="evidence" value="ECO:0007669"/>
    <property type="project" value="InterPro"/>
</dbReference>
<evidence type="ECO:0000256" key="4">
    <source>
        <dbReference type="ARBA" id="ARBA00023136"/>
    </source>
</evidence>
<dbReference type="PROSITE" id="PS50261">
    <property type="entry name" value="G_PROTEIN_RECEP_F2_4"/>
    <property type="match status" value="1"/>
</dbReference>
<evidence type="ECO:0000259" key="6">
    <source>
        <dbReference type="PROSITE" id="PS50261"/>
    </source>
</evidence>
<dbReference type="GO" id="GO:0008528">
    <property type="term" value="F:G protein-coupled peptide receptor activity"/>
    <property type="evidence" value="ECO:0007669"/>
    <property type="project" value="TreeGrafter"/>
</dbReference>
<dbReference type="EMBL" id="PZQS01000005">
    <property type="protein sequence ID" value="PVD30882.1"/>
    <property type="molecule type" value="Genomic_DNA"/>
</dbReference>
<evidence type="ECO:0000256" key="5">
    <source>
        <dbReference type="SAM" id="Phobius"/>
    </source>
</evidence>
<dbReference type="InterPro" id="IPR050332">
    <property type="entry name" value="GPCR_2"/>
</dbReference>
<reference evidence="7 8" key="1">
    <citation type="submission" date="2018-04" db="EMBL/GenBank/DDBJ databases">
        <title>The genome of golden apple snail Pomacea canaliculata provides insight into stress tolerance and invasive adaptation.</title>
        <authorList>
            <person name="Liu C."/>
            <person name="Liu B."/>
            <person name="Ren Y."/>
            <person name="Zhang Y."/>
            <person name="Wang H."/>
            <person name="Li S."/>
            <person name="Jiang F."/>
            <person name="Yin L."/>
            <person name="Zhang G."/>
            <person name="Qian W."/>
            <person name="Fan W."/>
        </authorList>
    </citation>
    <scope>NUCLEOTIDE SEQUENCE [LARGE SCALE GENOMIC DNA]</scope>
    <source>
        <strain evidence="7">SZHN2017</strain>
        <tissue evidence="7">Muscle</tissue>
    </source>
</reference>
<dbReference type="OrthoDB" id="6160250at2759"/>
<dbReference type="AlphaFoldDB" id="A0A2T7PBU7"/>
<dbReference type="PRINTS" id="PR00249">
    <property type="entry name" value="GPCRSECRETIN"/>
</dbReference>
<dbReference type="CDD" id="cd15041">
    <property type="entry name" value="7tmB1_hormone_R"/>
    <property type="match status" value="1"/>
</dbReference>
<feature type="transmembrane region" description="Helical" evidence="5">
    <location>
        <begin position="299"/>
        <end position="316"/>
    </location>
</feature>
<evidence type="ECO:0000256" key="2">
    <source>
        <dbReference type="ARBA" id="ARBA00022692"/>
    </source>
</evidence>
<keyword evidence="8" id="KW-1185">Reference proteome</keyword>
<feature type="transmembrane region" description="Helical" evidence="5">
    <location>
        <begin position="212"/>
        <end position="233"/>
    </location>
</feature>
<dbReference type="InterPro" id="IPR000832">
    <property type="entry name" value="GPCR_2_secretin-like"/>
</dbReference>
<feature type="transmembrane region" description="Helical" evidence="5">
    <location>
        <begin position="94"/>
        <end position="117"/>
    </location>
</feature>
<accession>A0A2T7PBU7</accession>
<keyword evidence="3 5" id="KW-1133">Transmembrane helix</keyword>
<dbReference type="PANTHER" id="PTHR45620:SF42">
    <property type="entry name" value="G-PROTEIN COUPLED RECEPTOR SEB-2"/>
    <property type="match status" value="1"/>
</dbReference>
<evidence type="ECO:0000313" key="8">
    <source>
        <dbReference type="Proteomes" id="UP000245119"/>
    </source>
</evidence>